<organism evidence="4 5">
    <name type="scientific">Neurospora tetraspora</name>
    <dbReference type="NCBI Taxonomy" id="94610"/>
    <lineage>
        <taxon>Eukaryota</taxon>
        <taxon>Fungi</taxon>
        <taxon>Dikarya</taxon>
        <taxon>Ascomycota</taxon>
        <taxon>Pezizomycotina</taxon>
        <taxon>Sordariomycetes</taxon>
        <taxon>Sordariomycetidae</taxon>
        <taxon>Sordariales</taxon>
        <taxon>Sordariaceae</taxon>
        <taxon>Neurospora</taxon>
    </lineage>
</organism>
<dbReference type="HAMAP" id="MF_00528">
    <property type="entry name" value="Maf"/>
    <property type="match status" value="1"/>
</dbReference>
<keyword evidence="2" id="KW-0378">Hydrolase</keyword>
<evidence type="ECO:0000313" key="4">
    <source>
        <dbReference type="EMBL" id="KAK3354861.1"/>
    </source>
</evidence>
<evidence type="ECO:0000256" key="3">
    <source>
        <dbReference type="SAM" id="MobiDB-lite"/>
    </source>
</evidence>
<dbReference type="SUPFAM" id="SSF52972">
    <property type="entry name" value="ITPase-like"/>
    <property type="match status" value="1"/>
</dbReference>
<accession>A0AAE0MWI4</accession>
<dbReference type="Proteomes" id="UP001278500">
    <property type="component" value="Unassembled WGS sequence"/>
</dbReference>
<dbReference type="EMBL" id="JAUEPP010000001">
    <property type="protein sequence ID" value="KAK3354861.1"/>
    <property type="molecule type" value="Genomic_DNA"/>
</dbReference>
<reference evidence="4" key="1">
    <citation type="journal article" date="2023" name="Mol. Phylogenet. Evol.">
        <title>Genome-scale phylogeny and comparative genomics of the fungal order Sordariales.</title>
        <authorList>
            <person name="Hensen N."/>
            <person name="Bonometti L."/>
            <person name="Westerberg I."/>
            <person name="Brannstrom I.O."/>
            <person name="Guillou S."/>
            <person name="Cros-Aarteil S."/>
            <person name="Calhoun S."/>
            <person name="Haridas S."/>
            <person name="Kuo A."/>
            <person name="Mondo S."/>
            <person name="Pangilinan J."/>
            <person name="Riley R."/>
            <person name="LaButti K."/>
            <person name="Andreopoulos B."/>
            <person name="Lipzen A."/>
            <person name="Chen C."/>
            <person name="Yan M."/>
            <person name="Daum C."/>
            <person name="Ng V."/>
            <person name="Clum A."/>
            <person name="Steindorff A."/>
            <person name="Ohm R.A."/>
            <person name="Martin F."/>
            <person name="Silar P."/>
            <person name="Natvig D.O."/>
            <person name="Lalanne C."/>
            <person name="Gautier V."/>
            <person name="Ament-Velasquez S.L."/>
            <person name="Kruys A."/>
            <person name="Hutchinson M.I."/>
            <person name="Powell A.J."/>
            <person name="Barry K."/>
            <person name="Miller A.N."/>
            <person name="Grigoriev I.V."/>
            <person name="Debuchy R."/>
            <person name="Gladieux P."/>
            <person name="Hiltunen Thoren M."/>
            <person name="Johannesson H."/>
        </authorList>
    </citation>
    <scope>NUCLEOTIDE SEQUENCE</scope>
    <source>
        <strain evidence="4">CBS 560.94</strain>
    </source>
</reference>
<proteinExistence type="inferred from homology"/>
<feature type="region of interest" description="Disordered" evidence="3">
    <location>
        <begin position="271"/>
        <end position="291"/>
    </location>
</feature>
<evidence type="ECO:0000313" key="5">
    <source>
        <dbReference type="Proteomes" id="UP001278500"/>
    </source>
</evidence>
<dbReference type="CDD" id="cd00555">
    <property type="entry name" value="Maf"/>
    <property type="match status" value="1"/>
</dbReference>
<feature type="compositionally biased region" description="Acidic residues" evidence="3">
    <location>
        <begin position="272"/>
        <end position="291"/>
    </location>
</feature>
<dbReference type="GO" id="GO:0047429">
    <property type="term" value="F:nucleoside triphosphate diphosphatase activity"/>
    <property type="evidence" value="ECO:0007669"/>
    <property type="project" value="InterPro"/>
</dbReference>
<evidence type="ECO:0000256" key="1">
    <source>
        <dbReference type="ARBA" id="ARBA00001968"/>
    </source>
</evidence>
<comment type="cofactor">
    <cofactor evidence="1">
        <name>a divalent metal cation</name>
        <dbReference type="ChEBI" id="CHEBI:60240"/>
    </cofactor>
</comment>
<dbReference type="Pfam" id="PF02545">
    <property type="entry name" value="Maf"/>
    <property type="match status" value="1"/>
</dbReference>
<dbReference type="NCBIfam" id="TIGR00172">
    <property type="entry name" value="maf"/>
    <property type="match status" value="1"/>
</dbReference>
<dbReference type="RefSeq" id="XP_062686239.1">
    <property type="nucleotide sequence ID" value="XM_062823886.1"/>
</dbReference>
<dbReference type="GeneID" id="87861040"/>
<keyword evidence="5" id="KW-1185">Reference proteome</keyword>
<protein>
    <submittedName>
        <fullName evidence="4">Inosine triphosphate pyrophosphatase-like protein</fullName>
    </submittedName>
</protein>
<reference evidence="4" key="2">
    <citation type="submission" date="2023-06" db="EMBL/GenBank/DDBJ databases">
        <authorList>
            <consortium name="Lawrence Berkeley National Laboratory"/>
            <person name="Haridas S."/>
            <person name="Hensen N."/>
            <person name="Bonometti L."/>
            <person name="Westerberg I."/>
            <person name="Brannstrom I.O."/>
            <person name="Guillou S."/>
            <person name="Cros-Aarteil S."/>
            <person name="Calhoun S."/>
            <person name="Kuo A."/>
            <person name="Mondo S."/>
            <person name="Pangilinan J."/>
            <person name="Riley R."/>
            <person name="Labutti K."/>
            <person name="Andreopoulos B."/>
            <person name="Lipzen A."/>
            <person name="Chen C."/>
            <person name="Yanf M."/>
            <person name="Daum C."/>
            <person name="Ng V."/>
            <person name="Clum A."/>
            <person name="Steindorff A."/>
            <person name="Ohm R."/>
            <person name="Martin F."/>
            <person name="Silar P."/>
            <person name="Natvig D."/>
            <person name="Lalanne C."/>
            <person name="Gautier V."/>
            <person name="Ament-Velasquez S.L."/>
            <person name="Kruys A."/>
            <person name="Hutchinson M.I."/>
            <person name="Powell A.J."/>
            <person name="Barry K."/>
            <person name="Miller A.N."/>
            <person name="Grigoriev I.V."/>
            <person name="Debuchy R."/>
            <person name="Gladieux P."/>
            <person name="Thoren M.H."/>
            <person name="Johannesson H."/>
        </authorList>
    </citation>
    <scope>NUCLEOTIDE SEQUENCE</scope>
    <source>
        <strain evidence="4">CBS 560.94</strain>
    </source>
</reference>
<gene>
    <name evidence="4" type="ORF">B0H65DRAFT_414072</name>
</gene>
<name>A0AAE0MWI4_9PEZI</name>
<sequence>MDPTAPEPENPPAYIAAARRHGIPLRQSAPIRRGPMPLQLPILEHLRTKRVILASASPRRKALLNQLGLNDVEIFPSDKPEDVEKAKITPEEYVAETARRKILHVYEQALMQQEEDEKNKNVEKPDDPALVISADTIIATRSGRILEKPRDEQDHIRMLKHLRDTRIHRVLTAVCVLAPKDNAAHPGYELETHVEATEVYFAQARDGLPDDVIEAYVKTREGADKAGGYAIQGVAGMVLVDKIEGSVDNVIGLPVRKTLQLAEKVIFKQGMEEDDIGSDEEDEEDEEQYHD</sequence>
<dbReference type="PANTHER" id="PTHR43213:SF5">
    <property type="entry name" value="BIFUNCTIONAL DTTP_UTP PYROPHOSPHATASE_METHYLTRANSFERASE PROTEIN-RELATED"/>
    <property type="match status" value="1"/>
</dbReference>
<dbReference type="PANTHER" id="PTHR43213">
    <property type="entry name" value="BIFUNCTIONAL DTTP/UTP PYROPHOSPHATASE/METHYLTRANSFERASE PROTEIN-RELATED"/>
    <property type="match status" value="1"/>
</dbReference>
<dbReference type="Gene3D" id="3.90.950.10">
    <property type="match status" value="1"/>
</dbReference>
<dbReference type="InterPro" id="IPR003697">
    <property type="entry name" value="Maf-like"/>
</dbReference>
<dbReference type="InterPro" id="IPR029001">
    <property type="entry name" value="ITPase-like_fam"/>
</dbReference>
<evidence type="ECO:0000256" key="2">
    <source>
        <dbReference type="ARBA" id="ARBA00022801"/>
    </source>
</evidence>
<comment type="caution">
    <text evidence="4">The sequence shown here is derived from an EMBL/GenBank/DDBJ whole genome shotgun (WGS) entry which is preliminary data.</text>
</comment>
<dbReference type="AlphaFoldDB" id="A0AAE0MWI4"/>